<dbReference type="AlphaFoldDB" id="A0A1R2AS29"/>
<evidence type="ECO:0000259" key="3">
    <source>
        <dbReference type="PROSITE" id="PS50157"/>
    </source>
</evidence>
<dbReference type="SUPFAM" id="SSF57667">
    <property type="entry name" value="beta-beta-alpha zinc fingers"/>
    <property type="match status" value="1"/>
</dbReference>
<keyword evidence="1" id="KW-0479">Metal-binding</keyword>
<keyword evidence="1" id="KW-0862">Zinc</keyword>
<proteinExistence type="predicted"/>
<sequence length="195" mass="22680">MIIFVLASLCSWDSSSEIHNFLNTTLPTILKTYNLHKEQLPDTCPFKISLKEDRLADHYNLIKKETQSSYSCEKCGKIFRSETGIHKHIITNHVEDKGICLDDFCEFFPCGESNEVVSNRCKAIMSFCFEDVLLGKIVEYCDFVEASIWDLELEKPGYLILVILSIVICFIYYLLLWVEIEEKNFIPKKIKRKAF</sequence>
<keyword evidence="2" id="KW-0812">Transmembrane</keyword>
<dbReference type="Gene3D" id="3.30.160.60">
    <property type="entry name" value="Classic Zinc Finger"/>
    <property type="match status" value="1"/>
</dbReference>
<evidence type="ECO:0000313" key="4">
    <source>
        <dbReference type="EMBL" id="OMJ67265.1"/>
    </source>
</evidence>
<dbReference type="GO" id="GO:0008270">
    <property type="term" value="F:zinc ion binding"/>
    <property type="evidence" value="ECO:0007669"/>
    <property type="project" value="UniProtKB-KW"/>
</dbReference>
<name>A0A1R2AS29_9CILI</name>
<keyword evidence="2" id="KW-0472">Membrane</keyword>
<dbReference type="PROSITE" id="PS00028">
    <property type="entry name" value="ZINC_FINGER_C2H2_1"/>
    <property type="match status" value="1"/>
</dbReference>
<dbReference type="InterPro" id="IPR036236">
    <property type="entry name" value="Znf_C2H2_sf"/>
</dbReference>
<dbReference type="PROSITE" id="PS50157">
    <property type="entry name" value="ZINC_FINGER_C2H2_2"/>
    <property type="match status" value="1"/>
</dbReference>
<keyword evidence="1" id="KW-0863">Zinc-finger</keyword>
<evidence type="ECO:0000256" key="2">
    <source>
        <dbReference type="SAM" id="Phobius"/>
    </source>
</evidence>
<keyword evidence="2" id="KW-1133">Transmembrane helix</keyword>
<dbReference type="OrthoDB" id="438866at2759"/>
<dbReference type="EMBL" id="MPUH01001533">
    <property type="protein sequence ID" value="OMJ67265.1"/>
    <property type="molecule type" value="Genomic_DNA"/>
</dbReference>
<accession>A0A1R2AS29</accession>
<comment type="caution">
    <text evidence="4">The sequence shown here is derived from an EMBL/GenBank/DDBJ whole genome shotgun (WGS) entry which is preliminary data.</text>
</comment>
<evidence type="ECO:0000256" key="1">
    <source>
        <dbReference type="PROSITE-ProRule" id="PRU00042"/>
    </source>
</evidence>
<dbReference type="Proteomes" id="UP000187209">
    <property type="component" value="Unassembled WGS sequence"/>
</dbReference>
<organism evidence="4 5">
    <name type="scientific">Stentor coeruleus</name>
    <dbReference type="NCBI Taxonomy" id="5963"/>
    <lineage>
        <taxon>Eukaryota</taxon>
        <taxon>Sar</taxon>
        <taxon>Alveolata</taxon>
        <taxon>Ciliophora</taxon>
        <taxon>Postciliodesmatophora</taxon>
        <taxon>Heterotrichea</taxon>
        <taxon>Heterotrichida</taxon>
        <taxon>Stentoridae</taxon>
        <taxon>Stentor</taxon>
    </lineage>
</organism>
<keyword evidence="5" id="KW-1185">Reference proteome</keyword>
<gene>
    <name evidence="4" type="ORF">SteCoe_35622</name>
</gene>
<evidence type="ECO:0000313" key="5">
    <source>
        <dbReference type="Proteomes" id="UP000187209"/>
    </source>
</evidence>
<feature type="domain" description="C2H2-type" evidence="3">
    <location>
        <begin position="70"/>
        <end position="98"/>
    </location>
</feature>
<protein>
    <recommendedName>
        <fullName evidence="3">C2H2-type domain-containing protein</fullName>
    </recommendedName>
</protein>
<reference evidence="4 5" key="1">
    <citation type="submission" date="2016-11" db="EMBL/GenBank/DDBJ databases">
        <title>The macronuclear genome of Stentor coeruleus: a giant cell with tiny introns.</title>
        <authorList>
            <person name="Slabodnick M."/>
            <person name="Ruby J.G."/>
            <person name="Reiff S.B."/>
            <person name="Swart E.C."/>
            <person name="Gosai S."/>
            <person name="Prabakaran S."/>
            <person name="Witkowska E."/>
            <person name="Larue G.E."/>
            <person name="Fisher S."/>
            <person name="Freeman R.M."/>
            <person name="Gunawardena J."/>
            <person name="Chu W."/>
            <person name="Stover N.A."/>
            <person name="Gregory B.D."/>
            <person name="Nowacki M."/>
            <person name="Derisi J."/>
            <person name="Roy S.W."/>
            <person name="Marshall W.F."/>
            <person name="Sood P."/>
        </authorList>
    </citation>
    <scope>NUCLEOTIDE SEQUENCE [LARGE SCALE GENOMIC DNA]</scope>
    <source>
        <strain evidence="4">WM001</strain>
    </source>
</reference>
<feature type="transmembrane region" description="Helical" evidence="2">
    <location>
        <begin position="157"/>
        <end position="178"/>
    </location>
</feature>
<dbReference type="InterPro" id="IPR013087">
    <property type="entry name" value="Znf_C2H2_type"/>
</dbReference>